<keyword evidence="4" id="KW-1133">Transmembrane helix</keyword>
<evidence type="ECO:0000256" key="2">
    <source>
        <dbReference type="ARBA" id="ARBA00022553"/>
    </source>
</evidence>
<name>A0ABV5GMK3_9FLAO</name>
<feature type="transmembrane region" description="Helical" evidence="4">
    <location>
        <begin position="7"/>
        <end position="31"/>
    </location>
</feature>
<evidence type="ECO:0000259" key="5">
    <source>
        <dbReference type="Pfam" id="PF03088"/>
    </source>
</evidence>
<dbReference type="PANTHER" id="PTHR10426">
    <property type="entry name" value="STRICTOSIDINE SYNTHASE-RELATED"/>
    <property type="match status" value="1"/>
</dbReference>
<keyword evidence="7" id="KW-1185">Reference proteome</keyword>
<evidence type="ECO:0000256" key="4">
    <source>
        <dbReference type="SAM" id="Phobius"/>
    </source>
</evidence>
<organism evidence="6 7">
    <name type="scientific">Flavobacterium jumunjinense</name>
    <dbReference type="NCBI Taxonomy" id="998845"/>
    <lineage>
        <taxon>Bacteria</taxon>
        <taxon>Pseudomonadati</taxon>
        <taxon>Bacteroidota</taxon>
        <taxon>Flavobacteriia</taxon>
        <taxon>Flavobacteriales</taxon>
        <taxon>Flavobacteriaceae</taxon>
        <taxon>Flavobacterium</taxon>
    </lineage>
</organism>
<proteinExistence type="inferred from homology"/>
<evidence type="ECO:0000256" key="3">
    <source>
        <dbReference type="ARBA" id="ARBA00023180"/>
    </source>
</evidence>
<dbReference type="InterPro" id="IPR018119">
    <property type="entry name" value="Strictosidine_synth_cons-reg"/>
</dbReference>
<gene>
    <name evidence="6" type="ORF">ACFFVF_08785</name>
</gene>
<dbReference type="Gene3D" id="2.120.10.30">
    <property type="entry name" value="TolB, C-terminal domain"/>
    <property type="match status" value="1"/>
</dbReference>
<dbReference type="Proteomes" id="UP001589607">
    <property type="component" value="Unassembled WGS sequence"/>
</dbReference>
<reference evidence="6 7" key="1">
    <citation type="submission" date="2024-09" db="EMBL/GenBank/DDBJ databases">
        <authorList>
            <person name="Sun Q."/>
            <person name="Mori K."/>
        </authorList>
    </citation>
    <scope>NUCLEOTIDE SEQUENCE [LARGE SCALE GENOMIC DNA]</scope>
    <source>
        <strain evidence="6 7">CECT 7955</strain>
    </source>
</reference>
<dbReference type="InterPro" id="IPR011042">
    <property type="entry name" value="6-blade_b-propeller_TolB-like"/>
</dbReference>
<protein>
    <submittedName>
        <fullName evidence="6">SMP-30/gluconolactonase/LRE family protein</fullName>
    </submittedName>
</protein>
<evidence type="ECO:0000256" key="1">
    <source>
        <dbReference type="ARBA" id="ARBA00009191"/>
    </source>
</evidence>
<dbReference type="EMBL" id="JBHMEY010000018">
    <property type="protein sequence ID" value="MFB9096607.1"/>
    <property type="molecule type" value="Genomic_DNA"/>
</dbReference>
<sequence>MKKKKSLIISIVIFIVLLITFQLTAITPFAWSPPKLPENTGVYQSNELLTSSKKIHLTMGFGPENVAIDSLGNLYCGSHIQKEDFSIGKILKITPNGKVSVFSDTKSWVAGMDFDKKGNLIACDLSRGLISINPNGEITVLATKTEEGDPIKIPNDVDIASDGMIYFTNSSSQLDFNMDNIMQLIFEQKKDGGLYQYNPKTKKVKTLTKGNYFPNGVAISKNDDYLLFVETSRYRILKHWLKGEKKGTTEIFIDNLPGFPNGISKSKDGNFWLGFSTKRIKDLDAAHPSVFKKKLIFALPKWMQPEIEPFGMLMKVAPEGHILKTYYDTTGTIVPEASAITEYNNHLYIGGDRTAYISKWKIE</sequence>
<comment type="caution">
    <text evidence="6">The sequence shown here is derived from an EMBL/GenBank/DDBJ whole genome shotgun (WGS) entry which is preliminary data.</text>
</comment>
<keyword evidence="4" id="KW-0812">Transmembrane</keyword>
<dbReference type="PANTHER" id="PTHR10426:SF88">
    <property type="entry name" value="ADIPOCYTE PLASMA MEMBRANE-ASSOCIATED PROTEIN HEMOMUCIN-RELATED"/>
    <property type="match status" value="1"/>
</dbReference>
<comment type="similarity">
    <text evidence="1">Belongs to the strictosidine synthase family.</text>
</comment>
<keyword evidence="4" id="KW-0472">Membrane</keyword>
<keyword evidence="2" id="KW-0597">Phosphoprotein</keyword>
<dbReference type="Pfam" id="PF20067">
    <property type="entry name" value="SSL_N"/>
    <property type="match status" value="1"/>
</dbReference>
<accession>A0ABV5GMK3</accession>
<keyword evidence="3" id="KW-0325">Glycoprotein</keyword>
<dbReference type="SUPFAM" id="SSF63829">
    <property type="entry name" value="Calcium-dependent phosphotriesterase"/>
    <property type="match status" value="1"/>
</dbReference>
<dbReference type="Pfam" id="PF03088">
    <property type="entry name" value="Str_synth"/>
    <property type="match status" value="1"/>
</dbReference>
<evidence type="ECO:0000313" key="6">
    <source>
        <dbReference type="EMBL" id="MFB9096607.1"/>
    </source>
</evidence>
<evidence type="ECO:0000313" key="7">
    <source>
        <dbReference type="Proteomes" id="UP001589607"/>
    </source>
</evidence>
<dbReference type="RefSeq" id="WP_236455795.1">
    <property type="nucleotide sequence ID" value="NZ_CBCSGE010000002.1"/>
</dbReference>
<feature type="domain" description="Strictosidine synthase conserved region" evidence="5">
    <location>
        <begin position="155"/>
        <end position="244"/>
    </location>
</feature>